<protein>
    <recommendedName>
        <fullName evidence="4">Glutamate/phenylalanine/leucine/valine/L-tryptophan dehydrogenase C-terminal domain-containing protein</fullName>
    </recommendedName>
</protein>
<dbReference type="PRINTS" id="PR00082">
    <property type="entry name" value="GLFDHDRGNASE"/>
</dbReference>
<dbReference type="EMBL" id="UINC01021601">
    <property type="protein sequence ID" value="SVA89487.1"/>
    <property type="molecule type" value="Genomic_DNA"/>
</dbReference>
<gene>
    <name evidence="5" type="ORF">METZ01_LOCUS142341</name>
</gene>
<reference evidence="5" key="1">
    <citation type="submission" date="2018-05" db="EMBL/GenBank/DDBJ databases">
        <authorList>
            <person name="Lanie J.A."/>
            <person name="Ng W.-L."/>
            <person name="Kazmierczak K.M."/>
            <person name="Andrzejewski T.M."/>
            <person name="Davidsen T.M."/>
            <person name="Wayne K.J."/>
            <person name="Tettelin H."/>
            <person name="Glass J.I."/>
            <person name="Rusch D."/>
            <person name="Podicherti R."/>
            <person name="Tsui H.-C.T."/>
            <person name="Winkler M.E."/>
        </authorList>
    </citation>
    <scope>NUCLEOTIDE SEQUENCE</scope>
</reference>
<accession>A0A381ZL93</accession>
<evidence type="ECO:0000313" key="5">
    <source>
        <dbReference type="EMBL" id="SVA89487.1"/>
    </source>
</evidence>
<keyword evidence="2" id="KW-0560">Oxidoreductase</keyword>
<dbReference type="SUPFAM" id="SSF53223">
    <property type="entry name" value="Aminoacid dehydrogenase-like, N-terminal domain"/>
    <property type="match status" value="1"/>
</dbReference>
<dbReference type="GO" id="GO:0004352">
    <property type="term" value="F:glutamate dehydrogenase (NAD+) activity"/>
    <property type="evidence" value="ECO:0007669"/>
    <property type="project" value="TreeGrafter"/>
</dbReference>
<dbReference type="SMART" id="SM00839">
    <property type="entry name" value="ELFV_dehydrog"/>
    <property type="match status" value="1"/>
</dbReference>
<evidence type="ECO:0000256" key="1">
    <source>
        <dbReference type="ARBA" id="ARBA00006382"/>
    </source>
</evidence>
<dbReference type="Pfam" id="PF02812">
    <property type="entry name" value="ELFV_dehydrog_N"/>
    <property type="match status" value="1"/>
</dbReference>
<dbReference type="Gene3D" id="3.40.50.10860">
    <property type="entry name" value="Leucine Dehydrogenase, chain A, domain 1"/>
    <property type="match status" value="1"/>
</dbReference>
<dbReference type="InterPro" id="IPR006096">
    <property type="entry name" value="Glu/Leu/Phe/Val/Trp_DH_C"/>
</dbReference>
<dbReference type="FunFam" id="3.40.50.10860:FF:000003">
    <property type="entry name" value="Glutamate dehydrogenase"/>
    <property type="match status" value="1"/>
</dbReference>
<dbReference type="InterPro" id="IPR014362">
    <property type="entry name" value="Glu_DH"/>
</dbReference>
<dbReference type="InterPro" id="IPR006097">
    <property type="entry name" value="Glu/Leu/Phe/Val/Trp_DH_dimer"/>
</dbReference>
<evidence type="ECO:0000256" key="2">
    <source>
        <dbReference type="ARBA" id="ARBA00023002"/>
    </source>
</evidence>
<dbReference type="PIRSF" id="PIRSF000185">
    <property type="entry name" value="Glu_DH"/>
    <property type="match status" value="1"/>
</dbReference>
<dbReference type="GO" id="GO:0005739">
    <property type="term" value="C:mitochondrion"/>
    <property type="evidence" value="ECO:0007669"/>
    <property type="project" value="TreeGrafter"/>
</dbReference>
<feature type="domain" description="Glutamate/phenylalanine/leucine/valine/L-tryptophan dehydrogenase C-terminal" evidence="4">
    <location>
        <begin position="185"/>
        <end position="413"/>
    </location>
</feature>
<evidence type="ECO:0000256" key="3">
    <source>
        <dbReference type="ARBA" id="ARBA00023027"/>
    </source>
</evidence>
<dbReference type="Gene3D" id="3.40.50.720">
    <property type="entry name" value="NAD(P)-binding Rossmann-like Domain"/>
    <property type="match status" value="1"/>
</dbReference>
<name>A0A381ZL93_9ZZZZ</name>
<dbReference type="PANTHER" id="PTHR11606">
    <property type="entry name" value="GLUTAMATE DEHYDROGENASE"/>
    <property type="match status" value="1"/>
</dbReference>
<keyword evidence="3" id="KW-0520">NAD</keyword>
<dbReference type="InterPro" id="IPR046346">
    <property type="entry name" value="Aminoacid_DH-like_N_sf"/>
</dbReference>
<dbReference type="CDD" id="cd01076">
    <property type="entry name" value="NAD_bind_1_Glu_DH"/>
    <property type="match status" value="1"/>
</dbReference>
<dbReference type="InterPro" id="IPR006095">
    <property type="entry name" value="Glu/Leu/Phe/Val/Trp_DH"/>
</dbReference>
<dbReference type="AlphaFoldDB" id="A0A381ZL93"/>
<dbReference type="InterPro" id="IPR036291">
    <property type="entry name" value="NAD(P)-bd_dom_sf"/>
</dbReference>
<proteinExistence type="inferred from homology"/>
<dbReference type="SUPFAM" id="SSF51735">
    <property type="entry name" value="NAD(P)-binding Rossmann-fold domains"/>
    <property type="match status" value="1"/>
</dbReference>
<sequence length="416" mass="45783">MSNEQKKESPTETVSHFFNVAAEQLGLSEEICQTLIKPYREITVEVPLRRNNGHLDLYTGYRVQHNGSRGPYKGGIRFHPTADIEDVRALAALMTWKTALADIPFGGAKGGVTCNALELEKDELERLTRVFTSKISLILGSQRDIPAPDMGTDAQVMAWMMDEYGKRHGHTPEIVTGKPIELGGSIGRNEATGHGTSVIIAEAITDFNLSFDKVVIQGFGNVGSHTALYLEQMGAKIIAISDYYGAIHNPNGLPIQQLFQYAAERRPLTDYSDADQISNQEILELECDLLIPAAIGGVITGENANRIQASAIFEAANSPTTISGEQVLADRGIPVFPDILVNAGGVIVSYFEWVQNIQQFRWDINRVDKEMKEMLIKAYKNVSEIHKSKGVSLRTAAFMVGVERVAKSTELRGYLT</sequence>
<dbReference type="PANTHER" id="PTHR11606:SF24">
    <property type="entry name" value="NAD-SPECIFIC GLUTAMATE DEHYDROGENASE"/>
    <property type="match status" value="1"/>
</dbReference>
<dbReference type="GO" id="GO:0006538">
    <property type="term" value="P:L-glutamate catabolic process"/>
    <property type="evidence" value="ECO:0007669"/>
    <property type="project" value="TreeGrafter"/>
</dbReference>
<evidence type="ECO:0000259" key="4">
    <source>
        <dbReference type="SMART" id="SM00839"/>
    </source>
</evidence>
<dbReference type="InterPro" id="IPR033922">
    <property type="entry name" value="NAD_bind_Glu_DH"/>
</dbReference>
<organism evidence="5">
    <name type="scientific">marine metagenome</name>
    <dbReference type="NCBI Taxonomy" id="408172"/>
    <lineage>
        <taxon>unclassified sequences</taxon>
        <taxon>metagenomes</taxon>
        <taxon>ecological metagenomes</taxon>
    </lineage>
</organism>
<dbReference type="Pfam" id="PF00208">
    <property type="entry name" value="ELFV_dehydrog"/>
    <property type="match status" value="1"/>
</dbReference>
<comment type="similarity">
    <text evidence="1">Belongs to the Glu/Leu/Phe/Val dehydrogenases family.</text>
</comment>